<dbReference type="RefSeq" id="WP_160496876.1">
    <property type="nucleotide sequence ID" value="NZ_WUBI01000001.1"/>
</dbReference>
<comment type="caution">
    <text evidence="1">The sequence shown here is derived from an EMBL/GenBank/DDBJ whole genome shotgun (WGS) entry which is preliminary data.</text>
</comment>
<reference evidence="1 2" key="1">
    <citation type="submission" date="2019-12" db="EMBL/GenBank/DDBJ databases">
        <title>Paenibacillus sp. nov., an endophytic bacterium isolated from the stem of Dendrobium.</title>
        <authorList>
            <person name="Zhao R."/>
        </authorList>
    </citation>
    <scope>NUCLEOTIDE SEQUENCE [LARGE SCALE GENOMIC DNA]</scope>
    <source>
        <strain evidence="1 2">HJL G12</strain>
    </source>
</reference>
<evidence type="ECO:0000313" key="2">
    <source>
        <dbReference type="Proteomes" id="UP000460318"/>
    </source>
</evidence>
<evidence type="ECO:0008006" key="3">
    <source>
        <dbReference type="Google" id="ProtNLM"/>
    </source>
</evidence>
<dbReference type="AlphaFoldDB" id="A0A7X3IJV4"/>
<gene>
    <name evidence="1" type="ORF">GRF59_06945</name>
</gene>
<evidence type="ECO:0000313" key="1">
    <source>
        <dbReference type="EMBL" id="MWV43367.1"/>
    </source>
</evidence>
<name>A0A7X3IJV4_9BACL</name>
<protein>
    <recommendedName>
        <fullName evidence="3">ApeA N-terminal domain-containing protein</fullName>
    </recommendedName>
</protein>
<sequence length="416" mass="48420">MIEEEYFKQRFIDVYEYSLMNYKSGTGTFRISDKEFQVKWESVIPITGECIFVISSEDSLGSLLQSTDIGNGELTGITDDREWSISTKLIITNINFKTNIPSIVLTCLVRILNLVKVSNNEINKKYLRGYITNFDFLGMEFTIRGERRVRDKFTVNVHDRQVVFQELEHKKLILEQINSNRIDKAILSTITFPILDGENKEQTSHYIELISWFLSLVNVKATMVPLIEYYDNNNEIAEIEYHQLLSSRYHPNVIIDNHLCFGGLIQYFNECYQVFVELDNDLALSSLVTSILGMYEGKFLENKLAGLILSYELLLTKYLVKSGSDFESIKELSIQDKLRRVNTYLRFIPSHLLADTLRKDVRNALFHTGEISVLSLNEKIEIYNEYYDLLIQITLRILNYRGKYINPKDYTAIDLL</sequence>
<accession>A0A7X3IJV4</accession>
<keyword evidence="2" id="KW-1185">Reference proteome</keyword>
<proteinExistence type="predicted"/>
<dbReference type="Proteomes" id="UP000460318">
    <property type="component" value="Unassembled WGS sequence"/>
</dbReference>
<dbReference type="EMBL" id="WUBI01000001">
    <property type="protein sequence ID" value="MWV43367.1"/>
    <property type="molecule type" value="Genomic_DNA"/>
</dbReference>
<organism evidence="1 2">
    <name type="scientific">Paenibacillus dendrobii</name>
    <dbReference type="NCBI Taxonomy" id="2691084"/>
    <lineage>
        <taxon>Bacteria</taxon>
        <taxon>Bacillati</taxon>
        <taxon>Bacillota</taxon>
        <taxon>Bacilli</taxon>
        <taxon>Bacillales</taxon>
        <taxon>Paenibacillaceae</taxon>
        <taxon>Paenibacillus</taxon>
    </lineage>
</organism>